<organism evidence="3 4">
    <name type="scientific">Sinocyclocheilus anshuiensis</name>
    <dbReference type="NCBI Taxonomy" id="1608454"/>
    <lineage>
        <taxon>Eukaryota</taxon>
        <taxon>Metazoa</taxon>
        <taxon>Chordata</taxon>
        <taxon>Craniata</taxon>
        <taxon>Vertebrata</taxon>
        <taxon>Euteleostomi</taxon>
        <taxon>Actinopterygii</taxon>
        <taxon>Neopterygii</taxon>
        <taxon>Teleostei</taxon>
        <taxon>Ostariophysi</taxon>
        <taxon>Cypriniformes</taxon>
        <taxon>Cyprinidae</taxon>
        <taxon>Cyprininae</taxon>
        <taxon>Sinocyclocheilus</taxon>
    </lineage>
</organism>
<dbReference type="CDD" id="cd00110">
    <property type="entry name" value="LamG"/>
    <property type="match status" value="2"/>
</dbReference>
<keyword evidence="4" id="KW-1185">Reference proteome</keyword>
<name>A0A671P576_9TELE</name>
<reference evidence="3" key="1">
    <citation type="submission" date="2025-08" db="UniProtKB">
        <authorList>
            <consortium name="Ensembl"/>
        </authorList>
    </citation>
    <scope>IDENTIFICATION</scope>
</reference>
<dbReference type="SMART" id="SM00282">
    <property type="entry name" value="LamG"/>
    <property type="match status" value="2"/>
</dbReference>
<evidence type="ECO:0000256" key="1">
    <source>
        <dbReference type="PROSITE-ProRule" id="PRU00122"/>
    </source>
</evidence>
<dbReference type="FunFam" id="2.60.120.200:FF:000119">
    <property type="entry name" value="Laminin subunit alpha 1"/>
    <property type="match status" value="1"/>
</dbReference>
<protein>
    <recommendedName>
        <fullName evidence="2">Laminin G domain-containing protein</fullName>
    </recommendedName>
</protein>
<dbReference type="PROSITE" id="PS50025">
    <property type="entry name" value="LAM_G_DOMAIN"/>
    <property type="match status" value="2"/>
</dbReference>
<sequence>MANANQQDYAVLQVQGGRVLLSCDLGKGPAHASLATPINNGLWHTVKAEFSKKMVMVSVDGTESDRKHTKGHTLDVEGKLYLGGLPATYTARRIGNVTHSLAACLRDVMFSGVQMKLSAALSSHAAGSCFRRAQSGSFFSGSGYAAFMKEGYNVGSDVSVSLDFRSTAPDGVLLGISSTKVDAIGLELVNGQVVFNVNNGAGWITASSRSAVSMCDGRWRTLVAKKQKHSLSLTVDGVTVTAENPYSSSTSAETKNPIYVGGYPADVKQNCLSSREPFRGCMRNLRVFKGHVTDELDFSAAFAHPHVFPHSCPDNAA</sequence>
<dbReference type="Proteomes" id="UP000472260">
    <property type="component" value="Unassembled WGS sequence"/>
</dbReference>
<dbReference type="InterPro" id="IPR013320">
    <property type="entry name" value="ConA-like_dom_sf"/>
</dbReference>
<dbReference type="SUPFAM" id="SSF49899">
    <property type="entry name" value="Concanavalin A-like lectins/glucanases"/>
    <property type="match status" value="2"/>
</dbReference>
<evidence type="ECO:0000259" key="2">
    <source>
        <dbReference type="PROSITE" id="PS50025"/>
    </source>
</evidence>
<dbReference type="Ensembl" id="ENSSANT00000054339.1">
    <property type="protein sequence ID" value="ENSSANP00000051128.1"/>
    <property type="gene ID" value="ENSSANG00000025635.1"/>
</dbReference>
<accession>A0A671P576</accession>
<dbReference type="Pfam" id="PF02210">
    <property type="entry name" value="Laminin_G_2"/>
    <property type="match status" value="1"/>
</dbReference>
<dbReference type="Pfam" id="PF00054">
    <property type="entry name" value="Laminin_G_1"/>
    <property type="match status" value="1"/>
</dbReference>
<comment type="caution">
    <text evidence="1">Lacks conserved residue(s) required for the propagation of feature annotation.</text>
</comment>
<evidence type="ECO:0000313" key="3">
    <source>
        <dbReference type="Ensembl" id="ENSSANP00000051128.1"/>
    </source>
</evidence>
<dbReference type="InterPro" id="IPR050372">
    <property type="entry name" value="Neurexin-related_CASP"/>
</dbReference>
<dbReference type="InterPro" id="IPR001791">
    <property type="entry name" value="Laminin_G"/>
</dbReference>
<feature type="domain" description="Laminin G" evidence="2">
    <location>
        <begin position="1"/>
        <end position="129"/>
    </location>
</feature>
<dbReference type="AlphaFoldDB" id="A0A671P576"/>
<dbReference type="PANTHER" id="PTHR15036">
    <property type="entry name" value="PIKACHURIN-LIKE PROTEIN"/>
    <property type="match status" value="1"/>
</dbReference>
<dbReference type="Gene3D" id="2.60.120.200">
    <property type="match status" value="2"/>
</dbReference>
<reference evidence="3" key="2">
    <citation type="submission" date="2025-09" db="UniProtKB">
        <authorList>
            <consortium name="Ensembl"/>
        </authorList>
    </citation>
    <scope>IDENTIFICATION</scope>
</reference>
<feature type="domain" description="Laminin G" evidence="2">
    <location>
        <begin position="134"/>
        <end position="312"/>
    </location>
</feature>
<evidence type="ECO:0000313" key="4">
    <source>
        <dbReference type="Proteomes" id="UP000472260"/>
    </source>
</evidence>
<dbReference type="PANTHER" id="PTHR15036:SF81">
    <property type="entry name" value="LAMININ SUBUNIT ALPHA-1"/>
    <property type="match status" value="1"/>
</dbReference>
<proteinExistence type="predicted"/>